<organism evidence="2">
    <name type="scientific">Oryza brachyantha</name>
    <name type="common">malo sina</name>
    <dbReference type="NCBI Taxonomy" id="4533"/>
    <lineage>
        <taxon>Eukaryota</taxon>
        <taxon>Viridiplantae</taxon>
        <taxon>Streptophyta</taxon>
        <taxon>Embryophyta</taxon>
        <taxon>Tracheophyta</taxon>
        <taxon>Spermatophyta</taxon>
        <taxon>Magnoliopsida</taxon>
        <taxon>Liliopsida</taxon>
        <taxon>Poales</taxon>
        <taxon>Poaceae</taxon>
        <taxon>BOP clade</taxon>
        <taxon>Oryzoideae</taxon>
        <taxon>Oryzeae</taxon>
        <taxon>Oryzinae</taxon>
        <taxon>Oryza</taxon>
    </lineage>
</organism>
<dbReference type="HOGENOM" id="CLU_1878607_0_0_1"/>
<dbReference type="EnsemblPlants" id="OB10G15220.1">
    <property type="protein sequence ID" value="OB10G15220.1"/>
    <property type="gene ID" value="OB10G15220"/>
</dbReference>
<reference evidence="2" key="1">
    <citation type="journal article" date="2013" name="Nat. Commun.">
        <title>Whole-genome sequencing of Oryza brachyantha reveals mechanisms underlying Oryza genome evolution.</title>
        <authorList>
            <person name="Chen J."/>
            <person name="Huang Q."/>
            <person name="Gao D."/>
            <person name="Wang J."/>
            <person name="Lang Y."/>
            <person name="Liu T."/>
            <person name="Li B."/>
            <person name="Bai Z."/>
            <person name="Luis Goicoechea J."/>
            <person name="Liang C."/>
            <person name="Chen C."/>
            <person name="Zhang W."/>
            <person name="Sun S."/>
            <person name="Liao Y."/>
            <person name="Zhang X."/>
            <person name="Yang L."/>
            <person name="Song C."/>
            <person name="Wang M."/>
            <person name="Shi J."/>
            <person name="Liu G."/>
            <person name="Liu J."/>
            <person name="Zhou H."/>
            <person name="Zhou W."/>
            <person name="Yu Q."/>
            <person name="An N."/>
            <person name="Chen Y."/>
            <person name="Cai Q."/>
            <person name="Wang B."/>
            <person name="Liu B."/>
            <person name="Min J."/>
            <person name="Huang Y."/>
            <person name="Wu H."/>
            <person name="Li Z."/>
            <person name="Zhang Y."/>
            <person name="Yin Y."/>
            <person name="Song W."/>
            <person name="Jiang J."/>
            <person name="Jackson S.A."/>
            <person name="Wing R.A."/>
            <person name="Wang J."/>
            <person name="Chen M."/>
        </authorList>
    </citation>
    <scope>NUCLEOTIDE SEQUENCE [LARGE SCALE GENOMIC DNA]</scope>
    <source>
        <strain evidence="2">cv. IRGC 101232</strain>
    </source>
</reference>
<dbReference type="Proteomes" id="UP000006038">
    <property type="component" value="Chromosome 10"/>
</dbReference>
<feature type="compositionally biased region" description="Basic and acidic residues" evidence="1">
    <location>
        <begin position="83"/>
        <end position="93"/>
    </location>
</feature>
<evidence type="ECO:0000313" key="2">
    <source>
        <dbReference type="EnsemblPlants" id="OB10G15220.1"/>
    </source>
</evidence>
<protein>
    <submittedName>
        <fullName evidence="2">Uncharacterized protein</fullName>
    </submittedName>
</protein>
<name>J3N1X4_ORYBR</name>
<dbReference type="AlphaFoldDB" id="J3N1X4"/>
<proteinExistence type="predicted"/>
<keyword evidence="3" id="KW-1185">Reference proteome</keyword>
<reference evidence="2" key="2">
    <citation type="submission" date="2013-04" db="UniProtKB">
        <authorList>
            <consortium name="EnsemblPlants"/>
        </authorList>
    </citation>
    <scope>IDENTIFICATION</scope>
</reference>
<accession>J3N1X4</accession>
<evidence type="ECO:0000256" key="1">
    <source>
        <dbReference type="SAM" id="MobiDB-lite"/>
    </source>
</evidence>
<feature type="region of interest" description="Disordered" evidence="1">
    <location>
        <begin position="67"/>
        <end position="136"/>
    </location>
</feature>
<feature type="compositionally biased region" description="Basic and acidic residues" evidence="1">
    <location>
        <begin position="101"/>
        <end position="114"/>
    </location>
</feature>
<dbReference type="Gramene" id="OB10G15220.1">
    <property type="protein sequence ID" value="OB10G15220.1"/>
    <property type="gene ID" value="OB10G15220"/>
</dbReference>
<sequence>MAAKHVTMPQRITTIPQYGNHDKTFHLALPRQSHHTSGFTPSFTPSRAVPSCALVDPEAGEAFVTPRLPVHTPSRLPLPGDDVSIRGERKADSQDPLVTCKENDKGGPWGEREGLAVGSTGREGLRLMGRAHKTER</sequence>
<evidence type="ECO:0000313" key="3">
    <source>
        <dbReference type="Proteomes" id="UP000006038"/>
    </source>
</evidence>